<protein>
    <recommendedName>
        <fullName evidence="3">BED-type domain-containing protein</fullName>
    </recommendedName>
</protein>
<dbReference type="Proteomes" id="UP000235145">
    <property type="component" value="Unassembled WGS sequence"/>
</dbReference>
<sequence length="381" mass="43385">MVESEKAFVTTVSRDMEVYWSSGDDDDMTTGRNMCLMARQTIECDEGYWSSGSEDEDEDEENVVEPNYFYMATNDPPGRSIILIFSISDNKRLNAKINALHNSIDLIEANQKMTHNFRHPWSKAHGRRSEFSKPIASPLKELQNLTFRGDVPNHKHSDTPVSPLSPLHETSDHFSSLIPEFKHIVVKCPDSTPLPPLTNLDLNQTTEFHHCVSNHIDYVLKYNPPNNYVVEEILPVTTESVTSEFAWESLYDNVETTSNVSSESNSLIDDEDVFVDNTQVEGTSQATNPKKRKYAQRAACWNDYDVLHIDKVRHSKCKKCGTLLKTESGANGTSSMIKHTERCKMNPKNLEKELENQTTLNFKKMKTERIVLGLGSMMRKE</sequence>
<accession>A0A9R1UKI1</accession>
<reference evidence="1 2" key="1">
    <citation type="journal article" date="2017" name="Nat. Commun.">
        <title>Genome assembly with in vitro proximity ligation data and whole-genome triplication in lettuce.</title>
        <authorList>
            <person name="Reyes-Chin-Wo S."/>
            <person name="Wang Z."/>
            <person name="Yang X."/>
            <person name="Kozik A."/>
            <person name="Arikit S."/>
            <person name="Song C."/>
            <person name="Xia L."/>
            <person name="Froenicke L."/>
            <person name="Lavelle D.O."/>
            <person name="Truco M.J."/>
            <person name="Xia R."/>
            <person name="Zhu S."/>
            <person name="Xu C."/>
            <person name="Xu H."/>
            <person name="Xu X."/>
            <person name="Cox K."/>
            <person name="Korf I."/>
            <person name="Meyers B.C."/>
            <person name="Michelmore R.W."/>
        </authorList>
    </citation>
    <scope>NUCLEOTIDE SEQUENCE [LARGE SCALE GENOMIC DNA]</scope>
    <source>
        <strain evidence="2">cv. Salinas</strain>
        <tissue evidence="1">Seedlings</tissue>
    </source>
</reference>
<dbReference type="EMBL" id="NBSK02000008">
    <property type="protein sequence ID" value="KAJ0188986.1"/>
    <property type="molecule type" value="Genomic_DNA"/>
</dbReference>
<keyword evidence="2" id="KW-1185">Reference proteome</keyword>
<comment type="caution">
    <text evidence="1">The sequence shown here is derived from an EMBL/GenBank/DDBJ whole genome shotgun (WGS) entry which is preliminary data.</text>
</comment>
<dbReference type="AlphaFoldDB" id="A0A9R1UKI1"/>
<evidence type="ECO:0000313" key="1">
    <source>
        <dbReference type="EMBL" id="KAJ0188986.1"/>
    </source>
</evidence>
<evidence type="ECO:0008006" key="3">
    <source>
        <dbReference type="Google" id="ProtNLM"/>
    </source>
</evidence>
<organism evidence="1 2">
    <name type="scientific">Lactuca sativa</name>
    <name type="common">Garden lettuce</name>
    <dbReference type="NCBI Taxonomy" id="4236"/>
    <lineage>
        <taxon>Eukaryota</taxon>
        <taxon>Viridiplantae</taxon>
        <taxon>Streptophyta</taxon>
        <taxon>Embryophyta</taxon>
        <taxon>Tracheophyta</taxon>
        <taxon>Spermatophyta</taxon>
        <taxon>Magnoliopsida</taxon>
        <taxon>eudicotyledons</taxon>
        <taxon>Gunneridae</taxon>
        <taxon>Pentapetalae</taxon>
        <taxon>asterids</taxon>
        <taxon>campanulids</taxon>
        <taxon>Asterales</taxon>
        <taxon>Asteraceae</taxon>
        <taxon>Cichorioideae</taxon>
        <taxon>Cichorieae</taxon>
        <taxon>Lactucinae</taxon>
        <taxon>Lactuca</taxon>
    </lineage>
</organism>
<name>A0A9R1UKI1_LACSA</name>
<dbReference type="SMART" id="SM00614">
    <property type="entry name" value="ZnF_BED"/>
    <property type="match status" value="1"/>
</dbReference>
<evidence type="ECO:0000313" key="2">
    <source>
        <dbReference type="Proteomes" id="UP000235145"/>
    </source>
</evidence>
<gene>
    <name evidence="1" type="ORF">LSAT_V11C800425800</name>
</gene>
<proteinExistence type="predicted"/>